<dbReference type="OMA" id="IYGKVEW"/>
<name>A0A087GLP5_ARAAL</name>
<dbReference type="eggNOG" id="KOG1072">
    <property type="taxonomic scope" value="Eukaryota"/>
</dbReference>
<dbReference type="InterPro" id="IPR050354">
    <property type="entry name" value="F-box/kelch-repeat_ARATH"/>
</dbReference>
<accession>A0A087GLP5</accession>
<gene>
    <name evidence="3" type="ordered locus">AALP_Aa6g027200</name>
</gene>
<keyword evidence="1" id="KW-0812">Transmembrane</keyword>
<dbReference type="EMBL" id="CM002874">
    <property type="protein sequence ID" value="KFK30797.1"/>
    <property type="molecule type" value="Genomic_DNA"/>
</dbReference>
<keyword evidence="4" id="KW-1185">Reference proteome</keyword>
<evidence type="ECO:0000313" key="4">
    <source>
        <dbReference type="Proteomes" id="UP000029120"/>
    </source>
</evidence>
<protein>
    <recommendedName>
        <fullName evidence="2">FKB95-like N-terminal Kelch domain-containing protein</fullName>
    </recommendedName>
</protein>
<keyword evidence="1" id="KW-0472">Membrane</keyword>
<keyword evidence="1" id="KW-1133">Transmembrane helix</keyword>
<dbReference type="Pfam" id="PF25210">
    <property type="entry name" value="Kelch_FKB95"/>
    <property type="match status" value="1"/>
</dbReference>
<proteinExistence type="predicted"/>
<organism evidence="3 4">
    <name type="scientific">Arabis alpina</name>
    <name type="common">Alpine rock-cress</name>
    <dbReference type="NCBI Taxonomy" id="50452"/>
    <lineage>
        <taxon>Eukaryota</taxon>
        <taxon>Viridiplantae</taxon>
        <taxon>Streptophyta</taxon>
        <taxon>Embryophyta</taxon>
        <taxon>Tracheophyta</taxon>
        <taxon>Spermatophyta</taxon>
        <taxon>Magnoliopsida</taxon>
        <taxon>eudicotyledons</taxon>
        <taxon>Gunneridae</taxon>
        <taxon>Pentapetalae</taxon>
        <taxon>rosids</taxon>
        <taxon>malvids</taxon>
        <taxon>Brassicales</taxon>
        <taxon>Brassicaceae</taxon>
        <taxon>Arabideae</taxon>
        <taxon>Arabis</taxon>
    </lineage>
</organism>
<dbReference type="InterPro" id="IPR006652">
    <property type="entry name" value="Kelch_1"/>
</dbReference>
<dbReference type="AlphaFoldDB" id="A0A087GLP5"/>
<dbReference type="OrthoDB" id="45365at2759"/>
<evidence type="ECO:0000313" key="3">
    <source>
        <dbReference type="EMBL" id="KFK30797.1"/>
    </source>
</evidence>
<dbReference type="Proteomes" id="UP000029120">
    <property type="component" value="Chromosome 6"/>
</dbReference>
<feature type="domain" description="FKB95-like N-terminal Kelch" evidence="2">
    <location>
        <begin position="76"/>
        <end position="349"/>
    </location>
</feature>
<dbReference type="SUPFAM" id="SSF117281">
    <property type="entry name" value="Kelch motif"/>
    <property type="match status" value="1"/>
</dbReference>
<dbReference type="InterPro" id="IPR015915">
    <property type="entry name" value="Kelch-typ_b-propeller"/>
</dbReference>
<dbReference type="Gramene" id="KFK30797">
    <property type="protein sequence ID" value="KFK30797"/>
    <property type="gene ID" value="AALP_AA6G027200"/>
</dbReference>
<dbReference type="InterPro" id="IPR057499">
    <property type="entry name" value="Kelch_FKB95"/>
</dbReference>
<dbReference type="PANTHER" id="PTHR24414">
    <property type="entry name" value="F-BOX/KELCH-REPEAT PROTEIN SKIP4"/>
    <property type="match status" value="1"/>
</dbReference>
<dbReference type="PANTHER" id="PTHR24414:SF82">
    <property type="entry name" value="GALACTOSE OXIDASE_KELCH REPEAT SUPERFAMILY PROTEIN"/>
    <property type="match status" value="1"/>
</dbReference>
<sequence>MFCVSSSEGAREVPYLPEELLLNCFSPNIEIVLRKTVLSLQEIPLSLLTSKELYKTRTLLGTTESCLHVILFSSLWFTLCRRPTRPILSCFCRTWKNLLVSVPTHNLSSRPIRCARPAAVGSDIYMIGGCIKRELFVHCFNYEISTRVFVLDCLSYTWHEAPSMHVPRIIPLMTVIDETIYVVEGSKYNHSEYVIECFDTKTKIWETLPIPGAAMRIYQSLAIKGNLYLVGEKKNVVYKPKEKKWDAVGPEVHSPADTLSTCVVDNVSFWYSGKRQLEWWDSKARSWRALKGCERLRNLKGKIRIVNYGRKIAVFWEQSVFGNLKKKIWFAEVTLEKRNNGQEICGEVSALMLFLQAQCFLSIILVFLLFDELSS</sequence>
<reference evidence="4" key="1">
    <citation type="journal article" date="2015" name="Nat. Plants">
        <title>Genome expansion of Arabis alpina linked with retrotransposition and reduced symmetric DNA methylation.</title>
        <authorList>
            <person name="Willing E.M."/>
            <person name="Rawat V."/>
            <person name="Mandakova T."/>
            <person name="Maumus F."/>
            <person name="James G.V."/>
            <person name="Nordstroem K.J."/>
            <person name="Becker C."/>
            <person name="Warthmann N."/>
            <person name="Chica C."/>
            <person name="Szarzynska B."/>
            <person name="Zytnicki M."/>
            <person name="Albani M.C."/>
            <person name="Kiefer C."/>
            <person name="Bergonzi S."/>
            <person name="Castaings L."/>
            <person name="Mateos J.L."/>
            <person name="Berns M.C."/>
            <person name="Bujdoso N."/>
            <person name="Piofczyk T."/>
            <person name="de Lorenzo L."/>
            <person name="Barrero-Sicilia C."/>
            <person name="Mateos I."/>
            <person name="Piednoel M."/>
            <person name="Hagmann J."/>
            <person name="Chen-Min-Tao R."/>
            <person name="Iglesias-Fernandez R."/>
            <person name="Schuster S.C."/>
            <person name="Alonso-Blanco C."/>
            <person name="Roudier F."/>
            <person name="Carbonero P."/>
            <person name="Paz-Ares J."/>
            <person name="Davis S.J."/>
            <person name="Pecinka A."/>
            <person name="Quesneville H."/>
            <person name="Colot V."/>
            <person name="Lysak M.A."/>
            <person name="Weigel D."/>
            <person name="Coupland G."/>
            <person name="Schneeberger K."/>
        </authorList>
    </citation>
    <scope>NUCLEOTIDE SEQUENCE [LARGE SCALE GENOMIC DNA]</scope>
    <source>
        <strain evidence="4">cv. Pajares</strain>
    </source>
</reference>
<evidence type="ECO:0000259" key="2">
    <source>
        <dbReference type="Pfam" id="PF25210"/>
    </source>
</evidence>
<evidence type="ECO:0000256" key="1">
    <source>
        <dbReference type="SAM" id="Phobius"/>
    </source>
</evidence>
<feature type="transmembrane region" description="Helical" evidence="1">
    <location>
        <begin position="348"/>
        <end position="370"/>
    </location>
</feature>
<dbReference type="Gene3D" id="2.120.10.80">
    <property type="entry name" value="Kelch-type beta propeller"/>
    <property type="match status" value="1"/>
</dbReference>
<dbReference type="SMART" id="SM00612">
    <property type="entry name" value="Kelch"/>
    <property type="match status" value="2"/>
</dbReference>